<feature type="region of interest" description="Disordered" evidence="1">
    <location>
        <begin position="248"/>
        <end position="281"/>
    </location>
</feature>
<organism evidence="2 3">
    <name type="scientific">Sphaerosporella brunnea</name>
    <dbReference type="NCBI Taxonomy" id="1250544"/>
    <lineage>
        <taxon>Eukaryota</taxon>
        <taxon>Fungi</taxon>
        <taxon>Dikarya</taxon>
        <taxon>Ascomycota</taxon>
        <taxon>Pezizomycotina</taxon>
        <taxon>Pezizomycetes</taxon>
        <taxon>Pezizales</taxon>
        <taxon>Pyronemataceae</taxon>
        <taxon>Sphaerosporella</taxon>
    </lineage>
</organism>
<evidence type="ECO:0000313" key="2">
    <source>
        <dbReference type="EMBL" id="KAA8907324.1"/>
    </source>
</evidence>
<protein>
    <submittedName>
        <fullName evidence="2">Uncharacterized protein</fullName>
    </submittedName>
</protein>
<dbReference type="AlphaFoldDB" id="A0A5J5EYF0"/>
<accession>A0A5J5EYF0</accession>
<keyword evidence="3" id="KW-1185">Reference proteome</keyword>
<dbReference type="Proteomes" id="UP000326924">
    <property type="component" value="Unassembled WGS sequence"/>
</dbReference>
<sequence length="351" mass="38200">MSDIAAPPIIESLLPPLLNQLLPASSSPSPPASLLPLLASILRNRLQLLAATGEPWVPLLTWNSKNGIELATHISTLDATPHPSSGELELGEVVLRGIQRTDEETLKAAAELAEWGLVVVWVWSTNDPDGEDDGWRVLDVHTVSSADGDTSKWHSSVSAAEVAFASSRSSRGRTLAPPPVSQQQQGVNEDDDDYWNMYDRSSAATPAAREVPNPPTEDEYFSQYAEVEPVLDYSPPTQHEGYRRDTVVSGASYSPDTHTSTSTPPTATSSHPYAPRPLSSESNPLALYKVAERSEESENHQIQVEVAVKQHISTSVKSIYRLAKAAGIGRNEFEELLRTEIAVLSMMDEDT</sequence>
<evidence type="ECO:0000313" key="3">
    <source>
        <dbReference type="Proteomes" id="UP000326924"/>
    </source>
</evidence>
<dbReference type="EMBL" id="VXIS01000080">
    <property type="protein sequence ID" value="KAA8907324.1"/>
    <property type="molecule type" value="Genomic_DNA"/>
</dbReference>
<dbReference type="OrthoDB" id="5578001at2759"/>
<proteinExistence type="predicted"/>
<name>A0A5J5EYF0_9PEZI</name>
<comment type="caution">
    <text evidence="2">The sequence shown here is derived from an EMBL/GenBank/DDBJ whole genome shotgun (WGS) entry which is preliminary data.</text>
</comment>
<dbReference type="InParanoid" id="A0A5J5EYF0"/>
<evidence type="ECO:0000256" key="1">
    <source>
        <dbReference type="SAM" id="MobiDB-lite"/>
    </source>
</evidence>
<gene>
    <name evidence="2" type="ORF">FN846DRAFT_889882</name>
</gene>
<feature type="compositionally biased region" description="Low complexity" evidence="1">
    <location>
        <begin position="252"/>
        <end position="273"/>
    </location>
</feature>
<feature type="region of interest" description="Disordered" evidence="1">
    <location>
        <begin position="166"/>
        <end position="192"/>
    </location>
</feature>
<reference evidence="2 3" key="1">
    <citation type="submission" date="2019-09" db="EMBL/GenBank/DDBJ databases">
        <title>Draft genome of the ectomycorrhizal ascomycete Sphaerosporella brunnea.</title>
        <authorList>
            <consortium name="DOE Joint Genome Institute"/>
            <person name="Benucci G.M."/>
            <person name="Marozzi G."/>
            <person name="Antonielli L."/>
            <person name="Sanchez S."/>
            <person name="Marco P."/>
            <person name="Wang X."/>
            <person name="Falini L.B."/>
            <person name="Barry K."/>
            <person name="Haridas S."/>
            <person name="Lipzen A."/>
            <person name="Labutti K."/>
            <person name="Grigoriev I.V."/>
            <person name="Murat C."/>
            <person name="Martin F."/>
            <person name="Albertini E."/>
            <person name="Donnini D."/>
            <person name="Bonito G."/>
        </authorList>
    </citation>
    <scope>NUCLEOTIDE SEQUENCE [LARGE SCALE GENOMIC DNA]</scope>
    <source>
        <strain evidence="2 3">Sb_GMNB300</strain>
    </source>
</reference>